<dbReference type="Pfam" id="PF26466">
    <property type="entry name" value="DNA_primase_lrg_N"/>
    <property type="match status" value="1"/>
</dbReference>
<dbReference type="GO" id="GO:0006269">
    <property type="term" value="P:DNA replication, synthesis of primer"/>
    <property type="evidence" value="ECO:0007669"/>
    <property type="project" value="UniProtKB-KW"/>
</dbReference>
<dbReference type="InterPro" id="IPR007238">
    <property type="entry name" value="DNA_primase_lsu_euk/arc"/>
</dbReference>
<dbReference type="AlphaFoldDB" id="A0A8D9AQ26"/>
<evidence type="ECO:0000313" key="1">
    <source>
        <dbReference type="EMBL" id="CAG6770674.1"/>
    </source>
</evidence>
<dbReference type="GO" id="GO:0006270">
    <property type="term" value="P:DNA replication initiation"/>
    <property type="evidence" value="ECO:0007669"/>
    <property type="project" value="TreeGrafter"/>
</dbReference>
<dbReference type="PANTHER" id="PTHR10537:SF3">
    <property type="entry name" value="DNA PRIMASE LARGE SUBUNIT"/>
    <property type="match status" value="1"/>
</dbReference>
<organism evidence="1">
    <name type="scientific">Cacopsylla melanoneura</name>
    <dbReference type="NCBI Taxonomy" id="428564"/>
    <lineage>
        <taxon>Eukaryota</taxon>
        <taxon>Metazoa</taxon>
        <taxon>Ecdysozoa</taxon>
        <taxon>Arthropoda</taxon>
        <taxon>Hexapoda</taxon>
        <taxon>Insecta</taxon>
        <taxon>Pterygota</taxon>
        <taxon>Neoptera</taxon>
        <taxon>Paraneoptera</taxon>
        <taxon>Hemiptera</taxon>
        <taxon>Sternorrhyncha</taxon>
        <taxon>Psylloidea</taxon>
        <taxon>Psyllidae</taxon>
        <taxon>Psyllinae</taxon>
        <taxon>Cacopsylla</taxon>
    </lineage>
</organism>
<protein>
    <submittedName>
        <fullName evidence="1">DNA primase large subunit</fullName>
    </submittedName>
</protein>
<accession>A0A8D9AQ26</accession>
<name>A0A8D9AQ26_9HEMI</name>
<dbReference type="PANTHER" id="PTHR10537">
    <property type="entry name" value="DNA PRIMASE LARGE SUBUNIT"/>
    <property type="match status" value="1"/>
</dbReference>
<dbReference type="EMBL" id="HBUF01582423">
    <property type="protein sequence ID" value="CAG6770674.1"/>
    <property type="molecule type" value="Transcribed_RNA"/>
</dbReference>
<dbReference type="GO" id="GO:0005658">
    <property type="term" value="C:alpha DNA polymerase:primase complex"/>
    <property type="evidence" value="ECO:0007669"/>
    <property type="project" value="TreeGrafter"/>
</dbReference>
<dbReference type="GO" id="GO:0046872">
    <property type="term" value="F:metal ion binding"/>
    <property type="evidence" value="ECO:0007669"/>
    <property type="project" value="UniProtKB-KW"/>
</dbReference>
<dbReference type="GO" id="GO:0051539">
    <property type="term" value="F:4 iron, 4 sulfur cluster binding"/>
    <property type="evidence" value="ECO:0007669"/>
    <property type="project" value="UniProtKB-KW"/>
</dbReference>
<sequence length="146" mass="17383">MNFVARKRRILVDTGFSEYEMGLYNNDLQMYTTPPETKITLREFEDQALERVKVYRIIEQTSAKGITKLSEEWRKAILDEIKSQGLKTFVKVFTGTGLGKLEADYEGRRKDHITHFICRLTYSRTEELRRWFMTQVWSIINQTLYL</sequence>
<dbReference type="EMBL" id="HBUF01582422">
    <property type="protein sequence ID" value="CAG6770672.1"/>
    <property type="molecule type" value="Transcribed_RNA"/>
</dbReference>
<proteinExistence type="predicted"/>
<dbReference type="Gene3D" id="1.20.930.80">
    <property type="match status" value="1"/>
</dbReference>
<reference evidence="1" key="1">
    <citation type="submission" date="2021-05" db="EMBL/GenBank/DDBJ databases">
        <authorList>
            <person name="Alioto T."/>
            <person name="Alioto T."/>
            <person name="Gomez Garrido J."/>
        </authorList>
    </citation>
    <scope>NUCLEOTIDE SEQUENCE</scope>
</reference>